<feature type="binding site" evidence="11">
    <location>
        <position position="154"/>
    </location>
    <ligand>
        <name>ATP</name>
        <dbReference type="ChEBI" id="CHEBI:30616"/>
    </ligand>
</feature>
<evidence type="ECO:0000313" key="14">
    <source>
        <dbReference type="Proteomes" id="UP000194003"/>
    </source>
</evidence>
<protein>
    <recommendedName>
        <fullName evidence="11">Uridylate kinase</fullName>
        <shortName evidence="11">UK</shortName>
        <ecNumber evidence="11">2.7.4.22</ecNumber>
    </recommendedName>
    <alternativeName>
        <fullName evidence="11">Uridine monophosphate kinase</fullName>
        <shortName evidence="11">UMP kinase</shortName>
        <shortName evidence="11">UMPK</shortName>
    </alternativeName>
</protein>
<dbReference type="HAMAP" id="MF_01220_B">
    <property type="entry name" value="PyrH_B"/>
    <property type="match status" value="1"/>
</dbReference>
<proteinExistence type="inferred from homology"/>
<feature type="binding site" evidence="11">
    <location>
        <begin position="127"/>
        <end position="134"/>
    </location>
    <ligand>
        <name>UMP</name>
        <dbReference type="ChEBI" id="CHEBI:57865"/>
    </ligand>
</feature>
<evidence type="ECO:0000256" key="9">
    <source>
        <dbReference type="ARBA" id="ARBA00022975"/>
    </source>
</evidence>
<evidence type="ECO:0000256" key="11">
    <source>
        <dbReference type="HAMAP-Rule" id="MF_01220"/>
    </source>
</evidence>
<evidence type="ECO:0000256" key="7">
    <source>
        <dbReference type="ARBA" id="ARBA00022777"/>
    </source>
</evidence>
<keyword evidence="8 11" id="KW-0067">ATP-binding</keyword>
<evidence type="ECO:0000256" key="1">
    <source>
        <dbReference type="ARBA" id="ARBA00004496"/>
    </source>
</evidence>
<comment type="subunit">
    <text evidence="11">Homohexamer.</text>
</comment>
<dbReference type="Proteomes" id="UP000194003">
    <property type="component" value="Unassembled WGS sequence"/>
</dbReference>
<dbReference type="PIRSF" id="PIRSF005650">
    <property type="entry name" value="Uridylate_kin"/>
    <property type="match status" value="1"/>
</dbReference>
<keyword evidence="7 11" id="KW-0418">Kinase</keyword>
<dbReference type="FunFam" id="3.40.1160.10:FF:000001">
    <property type="entry name" value="Uridylate kinase"/>
    <property type="match status" value="1"/>
</dbReference>
<comment type="function">
    <text evidence="11">Catalyzes the reversible phosphorylation of UMP to UDP.</text>
</comment>
<organism evidence="13 14">
    <name type="scientific">Magnetofaba australis IT-1</name>
    <dbReference type="NCBI Taxonomy" id="1434232"/>
    <lineage>
        <taxon>Bacteria</taxon>
        <taxon>Pseudomonadati</taxon>
        <taxon>Pseudomonadota</taxon>
        <taxon>Magnetococcia</taxon>
        <taxon>Magnetococcales</taxon>
        <taxon>Magnetococcaceae</taxon>
        <taxon>Magnetofaba</taxon>
    </lineage>
</organism>
<feature type="domain" description="Aspartate/glutamate/uridylate kinase" evidence="12">
    <location>
        <begin position="2"/>
        <end position="207"/>
    </location>
</feature>
<comment type="subcellular location">
    <subcellularLocation>
        <location evidence="1 11">Cytoplasm</location>
    </subcellularLocation>
</comment>
<feature type="region of interest" description="Involved in allosteric activation by GTP" evidence="11">
    <location>
        <begin position="12"/>
        <end position="17"/>
    </location>
</feature>
<feature type="binding site" evidence="11">
    <location>
        <position position="46"/>
    </location>
    <ligand>
        <name>UMP</name>
        <dbReference type="ChEBI" id="CHEBI:57865"/>
    </ligand>
</feature>
<evidence type="ECO:0000256" key="4">
    <source>
        <dbReference type="ARBA" id="ARBA00022490"/>
    </source>
</evidence>
<keyword evidence="5 11" id="KW-0808">Transferase</keyword>
<feature type="binding site" evidence="11">
    <location>
        <position position="51"/>
    </location>
    <ligand>
        <name>ATP</name>
        <dbReference type="ChEBI" id="CHEBI:30616"/>
    </ligand>
</feature>
<evidence type="ECO:0000259" key="12">
    <source>
        <dbReference type="Pfam" id="PF00696"/>
    </source>
</evidence>
<gene>
    <name evidence="11" type="primary">pyrH</name>
    <name evidence="13" type="ORF">MAIT1_03311</name>
</gene>
<evidence type="ECO:0000256" key="6">
    <source>
        <dbReference type="ARBA" id="ARBA00022741"/>
    </source>
</evidence>
<dbReference type="GO" id="GO:0005737">
    <property type="term" value="C:cytoplasm"/>
    <property type="evidence" value="ECO:0007669"/>
    <property type="project" value="UniProtKB-SubCell"/>
</dbReference>
<keyword evidence="4 11" id="KW-0963">Cytoplasm</keyword>
<keyword evidence="9 11" id="KW-0665">Pyrimidine biosynthesis</keyword>
<comment type="caution">
    <text evidence="11">Lacks conserved residue(s) required for the propagation of feature annotation.</text>
</comment>
<accession>A0A1Y2K728</accession>
<evidence type="ECO:0000256" key="3">
    <source>
        <dbReference type="ARBA" id="ARBA00007614"/>
    </source>
</evidence>
<dbReference type="InterPro" id="IPR001048">
    <property type="entry name" value="Asp/Glu/Uridylate_kinase"/>
</dbReference>
<feature type="binding site" evidence="11">
    <location>
        <begin position="4"/>
        <end position="7"/>
    </location>
    <ligand>
        <name>ATP</name>
        <dbReference type="ChEBI" id="CHEBI:30616"/>
    </ligand>
</feature>
<feature type="binding site" evidence="11">
    <location>
        <position position="47"/>
    </location>
    <ligand>
        <name>ATP</name>
        <dbReference type="ChEBI" id="CHEBI:30616"/>
    </ligand>
</feature>
<sequence length="231" mass="24560">MLIKLSGEALMGDRGYGLDPDFVSEVASEIRNAHQMGVQIALVVGGGNIFRGVSSSAVGMQRSRADQMGMLATVINGLALQSAMETLGVETVVQTALEMPKVTEAFQRDRAVAHLNENRVVIFVAGTGNPFFTTDTAAALRACEIDAEILLKATKVDGVYSADPVKDPAAQRYDRLTFTEVLAKDLKVMDLTAITLCRENALPIGVFSIYEKGALAAVLGGQPKATIIEEG</sequence>
<dbReference type="InterPro" id="IPR036393">
    <property type="entry name" value="AceGlu_kinase-like_sf"/>
</dbReference>
<dbReference type="AlphaFoldDB" id="A0A1Y2K728"/>
<evidence type="ECO:0000256" key="10">
    <source>
        <dbReference type="ARBA" id="ARBA00047767"/>
    </source>
</evidence>
<evidence type="ECO:0000313" key="13">
    <source>
        <dbReference type="EMBL" id="OSM05158.1"/>
    </source>
</evidence>
<dbReference type="GO" id="GO:0005524">
    <property type="term" value="F:ATP binding"/>
    <property type="evidence" value="ECO:0007669"/>
    <property type="project" value="UniProtKB-KW"/>
</dbReference>
<dbReference type="PANTHER" id="PTHR42833:SF4">
    <property type="entry name" value="URIDYLATE KINASE PUMPKIN, CHLOROPLASTIC"/>
    <property type="match status" value="1"/>
</dbReference>
<comment type="similarity">
    <text evidence="3 11">Belongs to the UMP kinase family.</text>
</comment>
<comment type="activity regulation">
    <text evidence="11">Allosterically activated by GTP. Inhibited by UTP.</text>
</comment>
<dbReference type="STRING" id="1434232.MAIT1_03311"/>
<evidence type="ECO:0000256" key="5">
    <source>
        <dbReference type="ARBA" id="ARBA00022679"/>
    </source>
</evidence>
<feature type="binding site" evidence="11">
    <location>
        <position position="163"/>
    </location>
    <ligand>
        <name>ATP</name>
        <dbReference type="ChEBI" id="CHEBI:30616"/>
    </ligand>
</feature>
<comment type="pathway">
    <text evidence="2 11">Pyrimidine metabolism; CTP biosynthesis via de novo pathway; UDP from UMP (UMPK route): step 1/1.</text>
</comment>
<dbReference type="CDD" id="cd04254">
    <property type="entry name" value="AAK_UMPK-PyrH-Ec"/>
    <property type="match status" value="1"/>
</dbReference>
<dbReference type="GO" id="GO:0033862">
    <property type="term" value="F:UMP kinase activity"/>
    <property type="evidence" value="ECO:0007669"/>
    <property type="project" value="UniProtKB-EC"/>
</dbReference>
<keyword evidence="11" id="KW-0021">Allosteric enzyme</keyword>
<dbReference type="Gene3D" id="3.40.1160.10">
    <property type="entry name" value="Acetylglutamate kinase-like"/>
    <property type="match status" value="1"/>
</dbReference>
<dbReference type="SUPFAM" id="SSF53633">
    <property type="entry name" value="Carbamate kinase-like"/>
    <property type="match status" value="1"/>
</dbReference>
<dbReference type="Pfam" id="PF00696">
    <property type="entry name" value="AA_kinase"/>
    <property type="match status" value="1"/>
</dbReference>
<evidence type="ECO:0000256" key="8">
    <source>
        <dbReference type="ARBA" id="ARBA00022840"/>
    </source>
</evidence>
<dbReference type="GO" id="GO:0044210">
    <property type="term" value="P:'de novo' CTP biosynthetic process"/>
    <property type="evidence" value="ECO:0007669"/>
    <property type="project" value="UniProtKB-UniRule"/>
</dbReference>
<dbReference type="InterPro" id="IPR011817">
    <property type="entry name" value="Uridylate_kinase"/>
</dbReference>
<keyword evidence="6 11" id="KW-0547">Nucleotide-binding</keyword>
<comment type="caution">
    <text evidence="13">The sequence shown here is derived from an EMBL/GenBank/DDBJ whole genome shotgun (WGS) entry which is preliminary data.</text>
</comment>
<dbReference type="PANTHER" id="PTHR42833">
    <property type="entry name" value="URIDYLATE KINASE"/>
    <property type="match status" value="1"/>
</dbReference>
<dbReference type="EC" id="2.7.4.22" evidence="11"/>
<dbReference type="EMBL" id="LVJN01000018">
    <property type="protein sequence ID" value="OSM05158.1"/>
    <property type="molecule type" value="Genomic_DNA"/>
</dbReference>
<name>A0A1Y2K728_9PROT</name>
<feature type="binding site" evidence="11">
    <location>
        <position position="160"/>
    </location>
    <ligand>
        <name>ATP</name>
        <dbReference type="ChEBI" id="CHEBI:30616"/>
    </ligand>
</feature>
<comment type="catalytic activity">
    <reaction evidence="10 11">
        <text>UMP + ATP = UDP + ADP</text>
        <dbReference type="Rhea" id="RHEA:24400"/>
        <dbReference type="ChEBI" id="CHEBI:30616"/>
        <dbReference type="ChEBI" id="CHEBI:57865"/>
        <dbReference type="ChEBI" id="CHEBI:58223"/>
        <dbReference type="ChEBI" id="CHEBI:456216"/>
        <dbReference type="EC" id="2.7.4.22"/>
    </reaction>
</comment>
<reference evidence="13 14" key="1">
    <citation type="journal article" date="2016" name="BMC Genomics">
        <title>Combined genomic and structural analyses of a cultured magnetotactic bacterium reveals its niche adaptation to a dynamic environment.</title>
        <authorList>
            <person name="Araujo A.C."/>
            <person name="Morillo V."/>
            <person name="Cypriano J."/>
            <person name="Teixeira L.C."/>
            <person name="Leao P."/>
            <person name="Lyra S."/>
            <person name="Almeida L.G."/>
            <person name="Bazylinski D.A."/>
            <person name="Vasconcellos A.T."/>
            <person name="Abreu F."/>
            <person name="Lins U."/>
        </authorList>
    </citation>
    <scope>NUCLEOTIDE SEQUENCE [LARGE SCALE GENOMIC DNA]</scope>
    <source>
        <strain evidence="13 14">IT-1</strain>
    </source>
</reference>
<dbReference type="NCBIfam" id="TIGR02075">
    <property type="entry name" value="pyrH_bact"/>
    <property type="match status" value="1"/>
</dbReference>
<evidence type="ECO:0000256" key="2">
    <source>
        <dbReference type="ARBA" id="ARBA00004791"/>
    </source>
</evidence>
<dbReference type="UniPathway" id="UPA00159">
    <property type="reaction ID" value="UER00275"/>
</dbReference>
<keyword evidence="14" id="KW-1185">Reference proteome</keyword>
<dbReference type="InterPro" id="IPR015963">
    <property type="entry name" value="Uridylate_kinase_bac"/>
</dbReference>
<dbReference type="GO" id="GO:0006225">
    <property type="term" value="P:UDP biosynthetic process"/>
    <property type="evidence" value="ECO:0007669"/>
    <property type="project" value="TreeGrafter"/>
</dbReference>
<feature type="binding site" evidence="11">
    <location>
        <position position="66"/>
    </location>
    <ligand>
        <name>UMP</name>
        <dbReference type="ChEBI" id="CHEBI:57865"/>
    </ligand>
</feature>